<name>A0A9Q9DXW2_CURCL</name>
<evidence type="ECO:0000256" key="1">
    <source>
        <dbReference type="SAM" id="MobiDB-lite"/>
    </source>
</evidence>
<protein>
    <submittedName>
        <fullName evidence="3">Uncharacterized protein</fullName>
    </submittedName>
</protein>
<dbReference type="VEuPathDB" id="FungiDB:yc1106_09664"/>
<dbReference type="OrthoDB" id="5355526at2759"/>
<keyword evidence="4" id="KW-1185">Reference proteome</keyword>
<dbReference type="Proteomes" id="UP001056012">
    <property type="component" value="Chromosome 8"/>
</dbReference>
<accession>A0A9Q9DXW2</accession>
<gene>
    <name evidence="3" type="ORF">yc1106_09664</name>
</gene>
<dbReference type="SUPFAM" id="SSF48403">
    <property type="entry name" value="Ankyrin repeat"/>
    <property type="match status" value="1"/>
</dbReference>
<reference evidence="3" key="1">
    <citation type="submission" date="2021-12" db="EMBL/GenBank/DDBJ databases">
        <title>Curvularia clavata genome.</title>
        <authorList>
            <person name="Cao Y."/>
        </authorList>
    </citation>
    <scope>NUCLEOTIDE SEQUENCE</scope>
    <source>
        <strain evidence="3">Yc1106</strain>
    </source>
</reference>
<feature type="compositionally biased region" description="Polar residues" evidence="1">
    <location>
        <begin position="186"/>
        <end position="200"/>
    </location>
</feature>
<feature type="compositionally biased region" description="Low complexity" evidence="1">
    <location>
        <begin position="50"/>
        <end position="63"/>
    </location>
</feature>
<dbReference type="InterPro" id="IPR036770">
    <property type="entry name" value="Ankyrin_rpt-contain_sf"/>
</dbReference>
<feature type="region of interest" description="Disordered" evidence="1">
    <location>
        <begin position="98"/>
        <end position="132"/>
    </location>
</feature>
<dbReference type="Gene3D" id="1.25.40.20">
    <property type="entry name" value="Ankyrin repeat-containing domain"/>
    <property type="match status" value="1"/>
</dbReference>
<evidence type="ECO:0000313" key="4">
    <source>
        <dbReference type="Proteomes" id="UP001056012"/>
    </source>
</evidence>
<proteinExistence type="predicted"/>
<feature type="region of interest" description="Disordered" evidence="1">
    <location>
        <begin position="181"/>
        <end position="202"/>
    </location>
</feature>
<dbReference type="AlphaFoldDB" id="A0A9Q9DXW2"/>
<dbReference type="EMBL" id="CP089281">
    <property type="protein sequence ID" value="USP82390.1"/>
    <property type="molecule type" value="Genomic_DNA"/>
</dbReference>
<feature type="region of interest" description="Disordered" evidence="1">
    <location>
        <begin position="505"/>
        <end position="527"/>
    </location>
</feature>
<evidence type="ECO:0000256" key="2">
    <source>
        <dbReference type="SAM" id="Phobius"/>
    </source>
</evidence>
<feature type="region of interest" description="Disordered" evidence="1">
    <location>
        <begin position="775"/>
        <end position="800"/>
    </location>
</feature>
<evidence type="ECO:0000313" key="3">
    <source>
        <dbReference type="EMBL" id="USP82390.1"/>
    </source>
</evidence>
<sequence>MAEASDSVRIGKRPRRDAQPDLAQDVPLEGRYLGDSSNSQRNSEERPSVTRRPSTPTTRTHASTLEDGPSYHLADSLLIPWEVNVSSDDVSLGRQLIEETDCPSPGLQNLDTSRRDQHNSESQPDSPRGIYTFDDDVINELNKLLKMEIDYNVLFPPSSDEEIEDLNTRMVLAENEAQKGADVNAQDGQHGSASQRSSFSGHEAGVKLLLERDAEMNENGESSTTSLHFAAANNNQKIVERPLAMNDPNTRSSRGQKELESVSYFTSIEGSSRSPDSTISTAAENMQKDIWGDIDANIIILIILDTRRKHYEKDHSELFYLGNLVDEVPMNTTTPPEMDILFRPPSLRQVSNNERTSLTNANSFKGGDAEIDQLYPETIPVSPSYASSVASVFSVGSLASSATDLSHSSGYSTVQIASATKVLLSVFQEDTSFLRLYENAMNNPHIGPDRLRRNLRRMFKAYSKQLESEAKERLEFLTSRLVMMKSGLLADSIVEKLQTAQVTHLASNVEHKDESSEEDGDESSGAYPVNEEAFEDLEVFREFLVKSEAFQNLHMQVQVFVTGKSTQTVDANTMENEKLPSKDALQQCYIMSAAQARMSLTWENWIEDVKQTIDGLFRDTSITKTTNSLMLLFTDAFMLATDGILITLGQLEPALKPGLTRLRWRCSCGDHLYSDVLELRAGGISELTGHMQRTSGVKVHVSSYDQQNSVQQYIAPHPVQSIQNAGRKICAAMSRATQLSTLLPQYNTQCHANASTTSSNNASCTSNCNTSSTSNSNASSISSGNASSTPNNNAPQQNTPRLLSCMHRDRGYVGLIQDPLENVTTDRTLLCFLRRQYVCHRGSILRMVSLKSIKGLHLVKFWLTKGGKVIVGHHERYCAAASSASMLCECLPPVSKVEPSPGAEYRCRPVPPKTTPPIPPEWLSGLITCPTDMDEDDTFILNQLPKRTCGKLQGQTGEAIEGWGVYYQEDWDHDMIMWAALILLIVASLLFGILWSRFKLDIQGAFGVSSWITAVCAIFLVVVANHADKKR</sequence>
<feature type="region of interest" description="Disordered" evidence="1">
    <location>
        <begin position="1"/>
        <end position="69"/>
    </location>
</feature>
<organism evidence="3 4">
    <name type="scientific">Curvularia clavata</name>
    <dbReference type="NCBI Taxonomy" id="95742"/>
    <lineage>
        <taxon>Eukaryota</taxon>
        <taxon>Fungi</taxon>
        <taxon>Dikarya</taxon>
        <taxon>Ascomycota</taxon>
        <taxon>Pezizomycotina</taxon>
        <taxon>Dothideomycetes</taxon>
        <taxon>Pleosporomycetidae</taxon>
        <taxon>Pleosporales</taxon>
        <taxon>Pleosporineae</taxon>
        <taxon>Pleosporaceae</taxon>
        <taxon>Curvularia</taxon>
    </lineage>
</organism>
<keyword evidence="2" id="KW-0472">Membrane</keyword>
<keyword evidence="2" id="KW-1133">Transmembrane helix</keyword>
<feature type="transmembrane region" description="Helical" evidence="2">
    <location>
        <begin position="1002"/>
        <end position="1024"/>
    </location>
</feature>
<keyword evidence="2" id="KW-0812">Transmembrane</keyword>
<feature type="transmembrane region" description="Helical" evidence="2">
    <location>
        <begin position="976"/>
        <end position="996"/>
    </location>
</feature>